<dbReference type="HOGENOM" id="CLU_021377_7_2_0"/>
<name>E8U9Q7_DEIML</name>
<dbReference type="STRING" id="709986.Deima_2156"/>
<dbReference type="InterPro" id="IPR051169">
    <property type="entry name" value="NADH-Q_oxidoreductase"/>
</dbReference>
<dbReference type="PRINTS" id="PR00411">
    <property type="entry name" value="PNDRDTASEI"/>
</dbReference>
<dbReference type="GO" id="GO:0003955">
    <property type="term" value="F:NAD(P)H dehydrogenase (quinone) activity"/>
    <property type="evidence" value="ECO:0007669"/>
    <property type="project" value="TreeGrafter"/>
</dbReference>
<comment type="similarity">
    <text evidence="2">Belongs to the NADH dehydrogenase family.</text>
</comment>
<dbReference type="AlphaFoldDB" id="E8U9Q7"/>
<dbReference type="PANTHER" id="PTHR42913:SF3">
    <property type="entry name" value="64 KDA MITOCHONDRIAL NADH DEHYDROGENASE (EUROFUNG)"/>
    <property type="match status" value="1"/>
</dbReference>
<gene>
    <name evidence="7" type="ordered locus">Deima_2156</name>
</gene>
<evidence type="ECO:0000313" key="7">
    <source>
        <dbReference type="EMBL" id="ADV67796.1"/>
    </source>
</evidence>
<dbReference type="RefSeq" id="WP_013557301.1">
    <property type="nucleotide sequence ID" value="NC_014958.1"/>
</dbReference>
<dbReference type="Pfam" id="PF07992">
    <property type="entry name" value="Pyr_redox_2"/>
    <property type="match status" value="1"/>
</dbReference>
<dbReference type="Proteomes" id="UP000008635">
    <property type="component" value="Chromosome"/>
</dbReference>
<dbReference type="GO" id="GO:0019646">
    <property type="term" value="P:aerobic electron transport chain"/>
    <property type="evidence" value="ECO:0007669"/>
    <property type="project" value="TreeGrafter"/>
</dbReference>
<dbReference type="EMBL" id="CP002454">
    <property type="protein sequence ID" value="ADV67796.1"/>
    <property type="molecule type" value="Genomic_DNA"/>
</dbReference>
<reference evidence="8" key="2">
    <citation type="submission" date="2011-01" db="EMBL/GenBank/DDBJ databases">
        <title>The complete genome of Deinococcus maricopensis DSM 21211.</title>
        <authorList>
            <consortium name="US DOE Joint Genome Institute (JGI-PGF)"/>
            <person name="Lucas S."/>
            <person name="Copeland A."/>
            <person name="Lapidus A."/>
            <person name="Goodwin L."/>
            <person name="Pitluck S."/>
            <person name="Kyrpides N."/>
            <person name="Mavromatis K."/>
            <person name="Pagani I."/>
            <person name="Ivanova N."/>
            <person name="Ovchinnikova G."/>
            <person name="Zeytun A."/>
            <person name="Detter J.C."/>
            <person name="Han C."/>
            <person name="Land M."/>
            <person name="Hauser L."/>
            <person name="Markowitz V."/>
            <person name="Cheng J.-F."/>
            <person name="Hugenholtz P."/>
            <person name="Woyke T."/>
            <person name="Wu D."/>
            <person name="Pukall R."/>
            <person name="Gehrich-Schroeter G."/>
            <person name="Brambilla E."/>
            <person name="Klenk H.-P."/>
            <person name="Eisen J.A."/>
        </authorList>
    </citation>
    <scope>NUCLEOTIDE SEQUENCE [LARGE SCALE GENOMIC DNA]</scope>
    <source>
        <strain evidence="8">DSM 21211 / LMG 22137 / NRRL B-23946 / LB-34</strain>
    </source>
</reference>
<dbReference type="SUPFAM" id="SSF51905">
    <property type="entry name" value="FAD/NAD(P)-binding domain"/>
    <property type="match status" value="1"/>
</dbReference>
<evidence type="ECO:0000256" key="1">
    <source>
        <dbReference type="ARBA" id="ARBA00001974"/>
    </source>
</evidence>
<dbReference type="InterPro" id="IPR023753">
    <property type="entry name" value="FAD/NAD-binding_dom"/>
</dbReference>
<dbReference type="PANTHER" id="PTHR42913">
    <property type="entry name" value="APOPTOSIS-INDUCING FACTOR 1"/>
    <property type="match status" value="1"/>
</dbReference>
<reference evidence="7 8" key="1">
    <citation type="journal article" date="2011" name="Stand. Genomic Sci.">
        <title>Complete genome sequence of Deinococcus maricopensis type strain (LB-34).</title>
        <authorList>
            <person name="Pukall R."/>
            <person name="Zeytun A."/>
            <person name="Lucas S."/>
            <person name="Lapidus A."/>
            <person name="Hammon N."/>
            <person name="Deshpande S."/>
            <person name="Nolan M."/>
            <person name="Cheng J.F."/>
            <person name="Pitluck S."/>
            <person name="Liolios K."/>
            <person name="Pagani I."/>
            <person name="Mikhailova N."/>
            <person name="Ivanova N."/>
            <person name="Mavromatis K."/>
            <person name="Pati A."/>
            <person name="Tapia R."/>
            <person name="Han C."/>
            <person name="Goodwin L."/>
            <person name="Chen A."/>
            <person name="Palaniappan K."/>
            <person name="Land M."/>
            <person name="Hauser L."/>
            <person name="Chang Y.J."/>
            <person name="Jeffries C.D."/>
            <person name="Brambilla E.M."/>
            <person name="Rohde M."/>
            <person name="Goker M."/>
            <person name="Detter J.C."/>
            <person name="Woyke T."/>
            <person name="Bristow J."/>
            <person name="Eisen J.A."/>
            <person name="Markowitz V."/>
            <person name="Hugenholtz P."/>
            <person name="Kyrpides N.C."/>
            <person name="Klenk H.P."/>
        </authorList>
    </citation>
    <scope>NUCLEOTIDE SEQUENCE [LARGE SCALE GENOMIC DNA]</scope>
    <source>
        <strain evidence="8">DSM 21211 / LMG 22137 / NRRL B-23946 / LB-34</strain>
    </source>
</reference>
<proteinExistence type="inferred from homology"/>
<dbReference type="PRINTS" id="PR00368">
    <property type="entry name" value="FADPNR"/>
</dbReference>
<dbReference type="eggNOG" id="COG1252">
    <property type="taxonomic scope" value="Bacteria"/>
</dbReference>
<dbReference type="InterPro" id="IPR036188">
    <property type="entry name" value="FAD/NAD-bd_sf"/>
</dbReference>
<accession>E8U9Q7</accession>
<feature type="domain" description="FAD/NAD(P)-binding" evidence="6">
    <location>
        <begin position="2"/>
        <end position="309"/>
    </location>
</feature>
<keyword evidence="8" id="KW-1185">Reference proteome</keyword>
<keyword evidence="4" id="KW-0274">FAD</keyword>
<dbReference type="KEGG" id="dmr:Deima_2156"/>
<dbReference type="Gene3D" id="3.50.50.100">
    <property type="match status" value="1"/>
</dbReference>
<protein>
    <submittedName>
        <fullName evidence="7">FAD-dependent pyridine nucleotide-disulfide oxidoreductase</fullName>
    </submittedName>
</protein>
<evidence type="ECO:0000256" key="4">
    <source>
        <dbReference type="ARBA" id="ARBA00022827"/>
    </source>
</evidence>
<sequence>MKTLILGAGYGGLAAATKLKPTPGLDVTLIDQNPYHVYDTRLHEAAAHNTNVTLPIEPLLANTGVKFQVASIDHVDLDAKAVHTKDGQQLSYDTLVIALGSITNFYKIPGLQEHASELKELSDAAEIYNFVQRAAKPDFKGNRDIIVGGAGLTGVELVTELAKRNEAISKETGLPKFNIYLVEAAPVILPIVEEALRAKTLDILRDYGIQVLTSHKLLGATETGVKVGTPEDGERTIDGGKVIWTGGIMAVDRVRGSKIEKGPAGRLLVDKTLRLPAYPDVFVLGDLALATNQDGKPVPTTAQHAGQEGRLMGENLMRLVRGENLMPYEPYTQGEFISLGGLLAVGWMQLPGNMKLNMSGGAAHIMKRASEWRWRASVGKPL</sequence>
<evidence type="ECO:0000259" key="6">
    <source>
        <dbReference type="Pfam" id="PF07992"/>
    </source>
</evidence>
<evidence type="ECO:0000313" key="8">
    <source>
        <dbReference type="Proteomes" id="UP000008635"/>
    </source>
</evidence>
<keyword evidence="5" id="KW-0560">Oxidoreductase</keyword>
<keyword evidence="3" id="KW-0285">Flavoprotein</keyword>
<organism evidence="7 8">
    <name type="scientific">Deinococcus maricopensis (strain DSM 21211 / LMG 22137 / NRRL B-23946 / LB-34)</name>
    <dbReference type="NCBI Taxonomy" id="709986"/>
    <lineage>
        <taxon>Bacteria</taxon>
        <taxon>Thermotogati</taxon>
        <taxon>Deinococcota</taxon>
        <taxon>Deinococci</taxon>
        <taxon>Deinococcales</taxon>
        <taxon>Deinococcaceae</taxon>
        <taxon>Deinococcus</taxon>
    </lineage>
</organism>
<evidence type="ECO:0000256" key="2">
    <source>
        <dbReference type="ARBA" id="ARBA00005272"/>
    </source>
</evidence>
<dbReference type="OrthoDB" id="9781621at2"/>
<comment type="cofactor">
    <cofactor evidence="1">
        <name>FAD</name>
        <dbReference type="ChEBI" id="CHEBI:57692"/>
    </cofactor>
</comment>
<evidence type="ECO:0000256" key="3">
    <source>
        <dbReference type="ARBA" id="ARBA00022630"/>
    </source>
</evidence>
<evidence type="ECO:0000256" key="5">
    <source>
        <dbReference type="ARBA" id="ARBA00023002"/>
    </source>
</evidence>